<proteinExistence type="predicted"/>
<dbReference type="EMBL" id="BAABGU010000041">
    <property type="protein sequence ID" value="GAA4578362.1"/>
    <property type="molecule type" value="Genomic_DNA"/>
</dbReference>
<comment type="caution">
    <text evidence="1">The sequence shown here is derived from an EMBL/GenBank/DDBJ whole genome shotgun (WGS) entry which is preliminary data.</text>
</comment>
<accession>A0ABP8T2D7</accession>
<sequence>MRRIEAEWVRRLPDLRLDRVLAPQSMEPVVRYHLSDGTVSALDEQLQPIQRLSLDVPPTAELLAASPDLATVVVTDTRRVIIMAAGRPIPVEIAAADSATLLPGGRLLVTAPILERLTYKGREYDTKGEHLVFLVDLCSGHVLDQAVLDAVDASVTTVPHPHDGSVVLDAAMGQDGALIYVAQVLDDRLKVELVAENVIAASFAPSGDRLLLTPHPSFDNQISALEWPSRRPLARLHADDMEIEGLAFFLYGCFLSDRRVLLMTYEHGLLLCTGELHPVGWISLNPPFQARDVEVSTMRGVAEAVFGVAEDVFAADIRDGKSLSWTLWRIPPSRVDAD</sequence>
<reference evidence="2" key="1">
    <citation type="journal article" date="2019" name="Int. J. Syst. Evol. Microbiol.">
        <title>The Global Catalogue of Microorganisms (GCM) 10K type strain sequencing project: providing services to taxonomists for standard genome sequencing and annotation.</title>
        <authorList>
            <consortium name="The Broad Institute Genomics Platform"/>
            <consortium name="The Broad Institute Genome Sequencing Center for Infectious Disease"/>
            <person name="Wu L."/>
            <person name="Ma J."/>
        </authorList>
    </citation>
    <scope>NUCLEOTIDE SEQUENCE [LARGE SCALE GENOMIC DNA]</scope>
    <source>
        <strain evidence="2">JCM 3175</strain>
    </source>
</reference>
<evidence type="ECO:0000313" key="1">
    <source>
        <dbReference type="EMBL" id="GAA4578362.1"/>
    </source>
</evidence>
<name>A0ABP8T2D7_9ACTN</name>
<dbReference type="Proteomes" id="UP001500307">
    <property type="component" value="Unassembled WGS sequence"/>
</dbReference>
<gene>
    <name evidence="1" type="ORF">GCM10023176_54090</name>
</gene>
<dbReference type="InterPro" id="IPR011047">
    <property type="entry name" value="Quinoprotein_ADH-like_sf"/>
</dbReference>
<evidence type="ECO:0000313" key="2">
    <source>
        <dbReference type="Proteomes" id="UP001500307"/>
    </source>
</evidence>
<protein>
    <submittedName>
        <fullName evidence="1">Uncharacterized protein</fullName>
    </submittedName>
</protein>
<organism evidence="1 2">
    <name type="scientific">Micromonospora coerulea</name>
    <dbReference type="NCBI Taxonomy" id="47856"/>
    <lineage>
        <taxon>Bacteria</taxon>
        <taxon>Bacillati</taxon>
        <taxon>Actinomycetota</taxon>
        <taxon>Actinomycetes</taxon>
        <taxon>Micromonosporales</taxon>
        <taxon>Micromonosporaceae</taxon>
        <taxon>Micromonospora</taxon>
    </lineage>
</organism>
<dbReference type="SUPFAM" id="SSF50998">
    <property type="entry name" value="Quinoprotein alcohol dehydrogenase-like"/>
    <property type="match status" value="1"/>
</dbReference>
<dbReference type="RefSeq" id="WP_346124133.1">
    <property type="nucleotide sequence ID" value="NZ_BAABGU010000041.1"/>
</dbReference>
<keyword evidence="2" id="KW-1185">Reference proteome</keyword>